<evidence type="ECO:0000256" key="11">
    <source>
        <dbReference type="PROSITE-ProRule" id="PRU01097"/>
    </source>
</evidence>
<evidence type="ECO:0000313" key="17">
    <source>
        <dbReference type="EMBL" id="KAF5317771.1"/>
    </source>
</evidence>
<dbReference type="SMART" id="SM00236">
    <property type="entry name" value="fCBD"/>
    <property type="match status" value="1"/>
</dbReference>
<gene>
    <name evidence="17" type="ORF">D9619_012507</name>
</gene>
<accession>A0A8H5EZ86</accession>
<sequence length="344" mass="36022">MVSFTSLFVIVATALTAFAEPIPVPQNVTARAGTPSATGTHDGFYYSWWTDNGAQATYTNGAAGQFSIQWGSGGNLVGGKGWNPGTTSRVISYSGSYSYNGNSYLAVYGWTRNPLIEYYIVENFGTYNPSSGATNKGSVTLDGSVYDLLVSTRTNQPSIDGTATFQQFWSVRRNKRTGGTVDVPAHFRAWANAGMNLGSNHNYQIVACEGYFSTGSCTITVKEGSSGGGGSTTTPPPSSSTYTPPQQTTTAPPTGGSCAAIWGQCGGQGWNGPTCCQSGSTCKYSNACPASLPPAYTQPFTHIQPFLGACTLPRLRGHASPTTGHVSRLHAFVNAPASTAPPFA</sequence>
<comment type="pathway">
    <text evidence="2 11 12">Glycan degradation; xylan degradation.</text>
</comment>
<proteinExistence type="inferred from homology"/>
<feature type="active site" description="Nucleophile" evidence="11">
    <location>
        <position position="117"/>
    </location>
</feature>
<keyword evidence="5 11" id="KW-0858">Xylan degradation</keyword>
<dbReference type="GO" id="GO:0031176">
    <property type="term" value="F:endo-1,4-beta-xylanase activity"/>
    <property type="evidence" value="ECO:0007669"/>
    <property type="project" value="UniProtKB-UniRule"/>
</dbReference>
<dbReference type="Pfam" id="PF00457">
    <property type="entry name" value="Glyco_hydro_11"/>
    <property type="match status" value="1"/>
</dbReference>
<name>A0A8H5EZ86_9AGAR</name>
<feature type="compositionally biased region" description="Low complexity" evidence="13">
    <location>
        <begin position="239"/>
        <end position="254"/>
    </location>
</feature>
<dbReference type="Pfam" id="PF00734">
    <property type="entry name" value="CBM_1"/>
    <property type="match status" value="1"/>
</dbReference>
<keyword evidence="10 11" id="KW-0624">Polysaccharide degradation</keyword>
<evidence type="ECO:0000256" key="5">
    <source>
        <dbReference type="ARBA" id="ARBA00022651"/>
    </source>
</evidence>
<evidence type="ECO:0000256" key="6">
    <source>
        <dbReference type="ARBA" id="ARBA00022729"/>
    </source>
</evidence>
<evidence type="ECO:0000256" key="10">
    <source>
        <dbReference type="ARBA" id="ARBA00023326"/>
    </source>
</evidence>
<evidence type="ECO:0000256" key="3">
    <source>
        <dbReference type="ARBA" id="ARBA00007792"/>
    </source>
</evidence>
<dbReference type="PRINTS" id="PR00911">
    <property type="entry name" value="GLHYDRLASE11"/>
</dbReference>
<comment type="similarity">
    <text evidence="3 11 12">Belongs to the glycosyl hydrolase 11 (cellulase G) family.</text>
</comment>
<evidence type="ECO:0000259" key="16">
    <source>
        <dbReference type="PROSITE" id="PS51761"/>
    </source>
</evidence>
<dbReference type="InterPro" id="IPR035971">
    <property type="entry name" value="CBD_sf"/>
</dbReference>
<keyword evidence="18" id="KW-1185">Reference proteome</keyword>
<evidence type="ECO:0000256" key="12">
    <source>
        <dbReference type="RuleBase" id="RU362015"/>
    </source>
</evidence>
<feature type="domain" description="CBM1" evidence="15">
    <location>
        <begin position="257"/>
        <end position="300"/>
    </location>
</feature>
<organism evidence="17 18">
    <name type="scientific">Psilocybe cf. subviscida</name>
    <dbReference type="NCBI Taxonomy" id="2480587"/>
    <lineage>
        <taxon>Eukaryota</taxon>
        <taxon>Fungi</taxon>
        <taxon>Dikarya</taxon>
        <taxon>Basidiomycota</taxon>
        <taxon>Agaricomycotina</taxon>
        <taxon>Agaricomycetes</taxon>
        <taxon>Agaricomycetidae</taxon>
        <taxon>Agaricales</taxon>
        <taxon>Agaricineae</taxon>
        <taxon>Strophariaceae</taxon>
        <taxon>Psilocybe</taxon>
    </lineage>
</organism>
<dbReference type="SUPFAM" id="SSF49899">
    <property type="entry name" value="Concanavalin A-like lectins/glucanases"/>
    <property type="match status" value="1"/>
</dbReference>
<comment type="caution">
    <text evidence="17">The sequence shown here is derived from an EMBL/GenBank/DDBJ whole genome shotgun (WGS) entry which is preliminary data.</text>
</comment>
<keyword evidence="9 11" id="KW-0326">Glycosidase</keyword>
<dbReference type="InterPro" id="IPR001137">
    <property type="entry name" value="Glyco_hydro_11"/>
</dbReference>
<feature type="domain" description="GH11" evidence="16">
    <location>
        <begin position="32"/>
        <end position="222"/>
    </location>
</feature>
<protein>
    <recommendedName>
        <fullName evidence="4 11">Endo-1,4-beta-xylanase</fullName>
        <ecNumber evidence="4 11">3.2.1.8</ecNumber>
    </recommendedName>
</protein>
<evidence type="ECO:0000256" key="7">
    <source>
        <dbReference type="ARBA" id="ARBA00022801"/>
    </source>
</evidence>
<feature type="active site" description="Proton donor" evidence="11">
    <location>
        <position position="209"/>
    </location>
</feature>
<keyword evidence="8 11" id="KW-0119">Carbohydrate metabolism</keyword>
<dbReference type="PROSITE" id="PS51761">
    <property type="entry name" value="GH11_3"/>
    <property type="match status" value="1"/>
</dbReference>
<dbReference type="Gene3D" id="2.60.120.180">
    <property type="match status" value="1"/>
</dbReference>
<dbReference type="Proteomes" id="UP000567179">
    <property type="component" value="Unassembled WGS sequence"/>
</dbReference>
<dbReference type="EMBL" id="JAACJJ010000032">
    <property type="protein sequence ID" value="KAF5317771.1"/>
    <property type="molecule type" value="Genomic_DNA"/>
</dbReference>
<dbReference type="OrthoDB" id="2115822at2759"/>
<feature type="chain" id="PRO_5034575928" description="Endo-1,4-beta-xylanase" evidence="14">
    <location>
        <begin position="20"/>
        <end position="344"/>
    </location>
</feature>
<dbReference type="GO" id="GO:0005576">
    <property type="term" value="C:extracellular region"/>
    <property type="evidence" value="ECO:0007669"/>
    <property type="project" value="InterPro"/>
</dbReference>
<evidence type="ECO:0000256" key="14">
    <source>
        <dbReference type="SAM" id="SignalP"/>
    </source>
</evidence>
<dbReference type="PROSITE" id="PS51164">
    <property type="entry name" value="CBM1_2"/>
    <property type="match status" value="1"/>
</dbReference>
<dbReference type="InterPro" id="IPR013320">
    <property type="entry name" value="ConA-like_dom_sf"/>
</dbReference>
<evidence type="ECO:0000256" key="13">
    <source>
        <dbReference type="SAM" id="MobiDB-lite"/>
    </source>
</evidence>
<comment type="catalytic activity">
    <reaction evidence="1 11 12">
        <text>Endohydrolysis of (1-&gt;4)-beta-D-xylosidic linkages in xylans.</text>
        <dbReference type="EC" id="3.2.1.8"/>
    </reaction>
</comment>
<feature type="region of interest" description="Disordered" evidence="13">
    <location>
        <begin position="223"/>
        <end position="254"/>
    </location>
</feature>
<dbReference type="GO" id="GO:0030248">
    <property type="term" value="F:cellulose binding"/>
    <property type="evidence" value="ECO:0007669"/>
    <property type="project" value="InterPro"/>
</dbReference>
<dbReference type="PANTHER" id="PTHR46828:SF3">
    <property type="entry name" value="ENDO-1,4-BETA-XYLANASE"/>
    <property type="match status" value="1"/>
</dbReference>
<dbReference type="EC" id="3.2.1.8" evidence="4 11"/>
<evidence type="ECO:0000256" key="2">
    <source>
        <dbReference type="ARBA" id="ARBA00004851"/>
    </source>
</evidence>
<dbReference type="InterPro" id="IPR000254">
    <property type="entry name" value="CBD"/>
</dbReference>
<dbReference type="AlphaFoldDB" id="A0A8H5EZ86"/>
<dbReference type="PROSITE" id="PS00776">
    <property type="entry name" value="GH11_1"/>
    <property type="match status" value="1"/>
</dbReference>
<keyword evidence="6 14" id="KW-0732">Signal</keyword>
<evidence type="ECO:0000256" key="8">
    <source>
        <dbReference type="ARBA" id="ARBA00023277"/>
    </source>
</evidence>
<dbReference type="InterPro" id="IPR033123">
    <property type="entry name" value="GH11_dom"/>
</dbReference>
<feature type="signal peptide" evidence="14">
    <location>
        <begin position="1"/>
        <end position="19"/>
    </location>
</feature>
<evidence type="ECO:0000313" key="18">
    <source>
        <dbReference type="Proteomes" id="UP000567179"/>
    </source>
</evidence>
<dbReference type="SUPFAM" id="SSF57180">
    <property type="entry name" value="Cellulose-binding domain"/>
    <property type="match status" value="1"/>
</dbReference>
<dbReference type="UniPathway" id="UPA00114"/>
<reference evidence="17 18" key="1">
    <citation type="journal article" date="2020" name="ISME J.">
        <title>Uncovering the hidden diversity of litter-decomposition mechanisms in mushroom-forming fungi.</title>
        <authorList>
            <person name="Floudas D."/>
            <person name="Bentzer J."/>
            <person name="Ahren D."/>
            <person name="Johansson T."/>
            <person name="Persson P."/>
            <person name="Tunlid A."/>
        </authorList>
    </citation>
    <scope>NUCLEOTIDE SEQUENCE [LARGE SCALE GENOMIC DNA]</scope>
    <source>
        <strain evidence="17 18">CBS 101986</strain>
    </source>
</reference>
<dbReference type="FunFam" id="2.60.120.180:FF:000001">
    <property type="entry name" value="Endo-1,4-beta-xylanase"/>
    <property type="match status" value="1"/>
</dbReference>
<evidence type="ECO:0000256" key="9">
    <source>
        <dbReference type="ARBA" id="ARBA00023295"/>
    </source>
</evidence>
<dbReference type="PANTHER" id="PTHR46828">
    <property type="entry name" value="ENDO-1,4-BETA-XYLANASE A-RELATED"/>
    <property type="match status" value="1"/>
</dbReference>
<dbReference type="InterPro" id="IPR018208">
    <property type="entry name" value="GH11_AS_1"/>
</dbReference>
<evidence type="ECO:0000259" key="15">
    <source>
        <dbReference type="PROSITE" id="PS51164"/>
    </source>
</evidence>
<keyword evidence="7 11" id="KW-0378">Hydrolase</keyword>
<dbReference type="GO" id="GO:0045493">
    <property type="term" value="P:xylan catabolic process"/>
    <property type="evidence" value="ECO:0007669"/>
    <property type="project" value="UniProtKB-UniRule"/>
</dbReference>
<dbReference type="InterPro" id="IPR013319">
    <property type="entry name" value="GH11/12"/>
</dbReference>
<evidence type="ECO:0000256" key="1">
    <source>
        <dbReference type="ARBA" id="ARBA00000681"/>
    </source>
</evidence>
<evidence type="ECO:0000256" key="4">
    <source>
        <dbReference type="ARBA" id="ARBA00012590"/>
    </source>
</evidence>